<organism evidence="1 2">
    <name type="scientific">Gordonia phage Clawz</name>
    <dbReference type="NCBI Taxonomy" id="2743910"/>
    <lineage>
        <taxon>Viruses</taxon>
        <taxon>Duplodnaviria</taxon>
        <taxon>Heunggongvirae</taxon>
        <taxon>Uroviricota</taxon>
        <taxon>Caudoviricetes</taxon>
        <taxon>Clawzvirus</taxon>
        <taxon>Clawzvirus clawz</taxon>
    </lineage>
</organism>
<keyword evidence="2" id="KW-1185">Reference proteome</keyword>
<name>A0AAE7F9L8_9CAUD</name>
<sequence>MTVTALPRDQQAVWWVIIRQDAAPSAFGPFHTDDDAHTFSTNDPIADDQVAENCLDEQIITDSVDGLAARGITDLWIVREMENQ</sequence>
<dbReference type="EMBL" id="MT498058">
    <property type="protein sequence ID" value="QKY79937.1"/>
    <property type="molecule type" value="Genomic_DNA"/>
</dbReference>
<proteinExistence type="predicted"/>
<dbReference type="GeneID" id="77951781"/>
<dbReference type="Proteomes" id="UP000821895">
    <property type="component" value="Segment"/>
</dbReference>
<dbReference type="KEGG" id="vg:77951781"/>
<evidence type="ECO:0000313" key="2">
    <source>
        <dbReference type="Proteomes" id="UP000821895"/>
    </source>
</evidence>
<gene>
    <name evidence="1" type="primary">25</name>
    <name evidence="1" type="ORF">SEA_CLAWZ_25</name>
</gene>
<reference evidence="1" key="1">
    <citation type="submission" date="2020-05" db="EMBL/GenBank/DDBJ databases">
        <authorList>
            <person name="Conneilly E.M."/>
            <person name="Corace M.L."/>
            <person name="Daly D."/>
            <person name="Dejene M.A."/>
            <person name="Deng Y."/>
            <person name="Kelly J.M."/>
            <person name="Masiello C.S."/>
            <person name="McDonough D."/>
            <person name="Musser E."/>
            <person name="Pecorale A.L."/>
            <person name="Ray R.F."/>
            <person name="Regan I.M."/>
            <person name="Shedd N.A."/>
            <person name="Tatone J.R."/>
            <person name="Tocci C.W."/>
            <person name="Zarate C.M."/>
            <person name="Whitefleet-Smith J.L."/>
            <person name="Garlena R.A."/>
            <person name="Russell D.A."/>
            <person name="Pope W.H."/>
            <person name="Jacobs-Sera D."/>
            <person name="Hatfull G.F."/>
        </authorList>
    </citation>
    <scope>NUCLEOTIDE SEQUENCE</scope>
</reference>
<dbReference type="RefSeq" id="YP_010675454.1">
    <property type="nucleotide sequence ID" value="NC_071004.1"/>
</dbReference>
<accession>A0AAE7F9L8</accession>
<evidence type="ECO:0000313" key="1">
    <source>
        <dbReference type="EMBL" id="QKY79937.1"/>
    </source>
</evidence>
<protein>
    <submittedName>
        <fullName evidence="1">Uncharacterized protein</fullName>
    </submittedName>
</protein>